<evidence type="ECO:0000313" key="5">
    <source>
        <dbReference type="Proteomes" id="UP000245591"/>
    </source>
</evidence>
<protein>
    <submittedName>
        <fullName evidence="4">Uncharacterized protein</fullName>
    </submittedName>
</protein>
<dbReference type="InterPro" id="IPR058541">
    <property type="entry name" value="Ig_TPPC8_1st"/>
</dbReference>
<dbReference type="InterPro" id="IPR024420">
    <property type="entry name" value="TRAPP_III_complex_Trs85"/>
</dbReference>
<dbReference type="Pfam" id="PF12739">
    <property type="entry name" value="TRAPPC-Trs85"/>
    <property type="match status" value="1"/>
</dbReference>
<dbReference type="EMBL" id="MBFU01000317">
    <property type="protein sequence ID" value="PWA00703.1"/>
    <property type="molecule type" value="Genomic_DNA"/>
</dbReference>
<dbReference type="PANTHER" id="PTHR12975:SF6">
    <property type="entry name" value="TRAFFICKING PROTEIN PARTICLE COMPLEX SUBUNIT 8"/>
    <property type="match status" value="1"/>
</dbReference>
<evidence type="ECO:0000259" key="3">
    <source>
        <dbReference type="Pfam" id="PF24545"/>
    </source>
</evidence>
<organism evidence="4 5">
    <name type="scientific">Smittium angustum</name>
    <dbReference type="NCBI Taxonomy" id="133377"/>
    <lineage>
        <taxon>Eukaryota</taxon>
        <taxon>Fungi</taxon>
        <taxon>Fungi incertae sedis</taxon>
        <taxon>Zoopagomycota</taxon>
        <taxon>Kickxellomycotina</taxon>
        <taxon>Harpellomycetes</taxon>
        <taxon>Harpellales</taxon>
        <taxon>Legeriomycetaceae</taxon>
        <taxon>Smittium</taxon>
    </lineage>
</organism>
<comment type="caution">
    <text evidence="4">The sequence shown here is derived from an EMBL/GenBank/DDBJ whole genome shotgun (WGS) entry which is preliminary data.</text>
</comment>
<dbReference type="Pfam" id="PF24544">
    <property type="entry name" value="Ig_TPPC8_2nd"/>
    <property type="match status" value="1"/>
</dbReference>
<accession>A0A2U1J6W4</accession>
<gene>
    <name evidence="4" type="ORF">BB558_003244</name>
</gene>
<name>A0A2U1J6W4_SMIAN</name>
<evidence type="ECO:0000256" key="1">
    <source>
        <dbReference type="SAM" id="MobiDB-lite"/>
    </source>
</evidence>
<keyword evidence="5" id="KW-1185">Reference proteome</keyword>
<evidence type="ECO:0000313" key="4">
    <source>
        <dbReference type="EMBL" id="PWA00703.1"/>
    </source>
</evidence>
<dbReference type="InterPro" id="IPR058538">
    <property type="entry name" value="Ig_TPPC8_2nd"/>
</dbReference>
<feature type="domain" description="TPPC8 second Ig-like" evidence="2">
    <location>
        <begin position="796"/>
        <end position="923"/>
    </location>
</feature>
<dbReference type="Proteomes" id="UP000245591">
    <property type="component" value="Unassembled WGS sequence"/>
</dbReference>
<dbReference type="GO" id="GO:1990072">
    <property type="term" value="C:TRAPPIII protein complex"/>
    <property type="evidence" value="ECO:0007669"/>
    <property type="project" value="TreeGrafter"/>
</dbReference>
<dbReference type="PANTHER" id="PTHR12975">
    <property type="entry name" value="TRANSPORT PROTEIN TRAPP"/>
    <property type="match status" value="1"/>
</dbReference>
<feature type="region of interest" description="Disordered" evidence="1">
    <location>
        <begin position="1400"/>
        <end position="1427"/>
    </location>
</feature>
<proteinExistence type="predicted"/>
<dbReference type="Pfam" id="PF24545">
    <property type="entry name" value="Ig_TPPC8_1st"/>
    <property type="match status" value="1"/>
</dbReference>
<evidence type="ECO:0000259" key="2">
    <source>
        <dbReference type="Pfam" id="PF24544"/>
    </source>
</evidence>
<sequence length="1722" mass="197804">MTSRNHKRFSGAEFVVNWLSPMMLVVSSEKADEIAKSNGLENFGNLLAPFGQDLPVNARIIDGDGSGYYLEKLTIKFESECGDKRELKPNKKMLSEWINKHSIQKEKSLSMDTPINSTPWYEEFKQNWASSIRETPHESFGHPIITIFVASLEEDDPYKSFGDLLTSSNYENARKSLFNGGEMIIYYLLVSYNTNEAQNRSSDEKRDQRKLIFSEMKKKLGSNTAFLELSKNKMDVGDKQDNIQIWNDYFDGFSTDLKKNELMKKGNILGNNIDSESVEEIFKTIKQIAIQGLISHMQRQIITLSEQTSTVRKGITGRLFSAGRKYFSGTNSKLSTKSTDDYGEVFYLRGSTEHKLRKLADYLFMLKGYKLAQAVYVVSSREFNSDRSWKCFAGAQEMIGLCKLLDNEKNSRDRSITYLSSALTSYSKSVWLSELYMFRSLIFYYELYREYKDYESAVQALNQVSGVTNYTCSALFLEQAAIMSNLMEHKRKALLYNQMASKQYELAKEFNHSYRLFKSEKKSDFLKKWKKAKAQVDISIGHLATVLNNTEEFIKTRESLINDISLDENTQSNAMRELKQVYNQILNDPNSQEYKDSLFLDLTVPVVRPETLRLLISPNFEGEDCIMEWPNGNKGDGIDSPVNKFNHRKVWCSPGETVSLLVIVENPLKIPISLNNISLIFDIENQIPDGENKNDTLICEKIESIELEPLAQTMLTIPIITPQNGKILIKGLKYMLENIIPGEKTLVSPGKRLNNTLAQRTRKEYSEGFVAQIEISPNLPYLHVTMEAFPNSLFSGQVEKTSLKVKNIGNASIQTLQIWFSHPKFFHIDKSDLKSTEFLESVVDDGIKDNNEEINEKNIMFDESGFYRLEEIGYQKKKKVLNKVVENKIIRQKSYKINLKKPLCPGEEMVIPMWIRGDMVGSHLFEIIVGYLPLGTNPLSFNEMRSFKVEDICDVEPSLRVTAMLKPSSKSPSDRILTLKIENAQQFTMFVLKQLMFVSAMYDLKPLSSIPEKIMPMESLSIHYLVHVFSGIETDKLREVEQYTIRNIENLVNGISKSTSNIGNNKEDNRPEIKMNFVNFQYNPNEHRIINPLKSPFYEYNVNTRSAWRLEKLSQNYQMLDSEQLSRIFGLYNTFSMDFLMFWEISDSEKILCGHQTIAGIKIQDAASVFNGALNLDTTEVSSLILKSNEIRKQKLLADSIKSVIMEDMSFSEVVNRSISVVMKIGEFSGNESLHSCSDSSSDNIHFVCPKVDENGEKIFPLKIPIKCRLTNNMMNREFKYSLKLYSPSEGAIADLQSPSVSDRVTIGSPLFGTTSVAKSISQSSQKSTMTGNNSLVNFSTNLPDQAKWNWIGLCELFWSEKKKLQITKICLMIELMQNNELKGLDGVLDLLSKLSKNSQQSIKIQDPNDPTNLSKNKNENNDEININQDVENSDEDYSPSYMIPQQPIQFDLERSYNQQEQFGDNPDTGFVYDNNNINTLLDENTNLLQIENSTMDEYQPESHSIEYDDEIVNNKRKIDQYQMVDDEYSNSKRFSKEKTQEIEILMENATRIIRQHQKINNENSFKVQEFYDSTNYDSNSIDAIKWTNMEEVTPEVLIKLGELMRDPNIVKEIDTLWRNQKYEEKKIVKEREQIIKTLAITQMKPEQDKLITLKPSKELIYFDKQIIRKFGLIAKQQQKTLCKLGIPLFSITEDKSIINIQKKILAILIEMLPLANTKTTV</sequence>
<reference evidence="4 5" key="1">
    <citation type="journal article" date="2018" name="MBio">
        <title>Comparative Genomics Reveals the Core Gene Toolbox for the Fungus-Insect Symbiosis.</title>
        <authorList>
            <person name="Wang Y."/>
            <person name="Stata M."/>
            <person name="Wang W."/>
            <person name="Stajich J.E."/>
            <person name="White M.M."/>
            <person name="Moncalvo J.M."/>
        </authorList>
    </citation>
    <scope>NUCLEOTIDE SEQUENCE [LARGE SCALE GENOMIC DNA]</scope>
    <source>
        <strain evidence="4 5">AUS-126-30</strain>
    </source>
</reference>
<feature type="domain" description="TPPC8 first Ig-like" evidence="3">
    <location>
        <begin position="646"/>
        <end position="793"/>
    </location>
</feature>